<reference evidence="2" key="2">
    <citation type="submission" date="2015-07" db="EMBL/GenBank/DDBJ databases">
        <authorList>
            <person name="Noorani M."/>
        </authorList>
    </citation>
    <scope>NUCLEOTIDE SEQUENCE</scope>
    <source>
        <strain evidence="2">Yugu1</strain>
    </source>
</reference>
<dbReference type="AlphaFoldDB" id="A0A368RAT7"/>
<evidence type="ECO:0000313" key="2">
    <source>
        <dbReference type="EMBL" id="RCV27242.1"/>
    </source>
</evidence>
<keyword evidence="1" id="KW-0808">Transferase</keyword>
<gene>
    <name evidence="2" type="ORF">SETIT_5G309100v2</name>
</gene>
<dbReference type="FunFam" id="3.40.50.2000:FF:000082">
    <property type="entry name" value="Glycosyltransferase"/>
    <property type="match status" value="1"/>
</dbReference>
<dbReference type="SUPFAM" id="SSF53756">
    <property type="entry name" value="UDP-Glycosyltransferase/glycogen phosphorylase"/>
    <property type="match status" value="1"/>
</dbReference>
<dbReference type="PANTHER" id="PTHR48048:SF26">
    <property type="entry name" value="GLYCOSYLTRANSFERASE"/>
    <property type="match status" value="1"/>
</dbReference>
<dbReference type="GO" id="GO:0035251">
    <property type="term" value="F:UDP-glucosyltransferase activity"/>
    <property type="evidence" value="ECO:0007669"/>
    <property type="project" value="InterPro"/>
</dbReference>
<dbReference type="STRING" id="4555.A0A368RAT7"/>
<accession>A0A368RAT7</accession>
<dbReference type="FunFam" id="3.40.50.2000:FF:000020">
    <property type="entry name" value="Glycosyltransferase"/>
    <property type="match status" value="1"/>
</dbReference>
<dbReference type="PANTHER" id="PTHR48048">
    <property type="entry name" value="GLYCOSYLTRANSFERASE"/>
    <property type="match status" value="1"/>
</dbReference>
<dbReference type="Pfam" id="PF00201">
    <property type="entry name" value="UDPGT"/>
    <property type="match status" value="1"/>
</dbReference>
<organism evidence="2">
    <name type="scientific">Setaria italica</name>
    <name type="common">Foxtail millet</name>
    <name type="synonym">Panicum italicum</name>
    <dbReference type="NCBI Taxonomy" id="4555"/>
    <lineage>
        <taxon>Eukaryota</taxon>
        <taxon>Viridiplantae</taxon>
        <taxon>Streptophyta</taxon>
        <taxon>Embryophyta</taxon>
        <taxon>Tracheophyta</taxon>
        <taxon>Spermatophyta</taxon>
        <taxon>Magnoliopsida</taxon>
        <taxon>Liliopsida</taxon>
        <taxon>Poales</taxon>
        <taxon>Poaceae</taxon>
        <taxon>PACMAD clade</taxon>
        <taxon>Panicoideae</taxon>
        <taxon>Panicodae</taxon>
        <taxon>Paniceae</taxon>
        <taxon>Cenchrinae</taxon>
        <taxon>Setaria</taxon>
    </lineage>
</organism>
<evidence type="ECO:0008006" key="3">
    <source>
        <dbReference type="Google" id="ProtNLM"/>
    </source>
</evidence>
<dbReference type="InterPro" id="IPR050481">
    <property type="entry name" value="UDP-glycosyltransf_plant"/>
</dbReference>
<dbReference type="EMBL" id="CM003532">
    <property type="protein sequence ID" value="RCV27242.1"/>
    <property type="molecule type" value="Genomic_DNA"/>
</dbReference>
<dbReference type="Gene3D" id="3.40.50.2000">
    <property type="entry name" value="Glycogen Phosphorylase B"/>
    <property type="match status" value="2"/>
</dbReference>
<proteinExistence type="predicted"/>
<sequence length="522" mass="57588">MQTTAAIQRQQPDKPKTLAIHVIYRTAAPYLHLVSHSHVKNESRLMAVMAAQKSVILYPSLGVGHLNPMVELAKLFLRRGLAVVIAVVDSPDKDSVSADAIARLAAANPDIAFRLLPVPSCGREDYPHAVMRIMDVMRVANPALREFLMGALPDVEALVLDMFCADALDVAAELGIPSYFFFASALSYLAIMLRLPEYYPTVPSSFKDMPETALHFPGVPPIRALDMAATLQDRDSDMAKARLAQCTRMLEARGILVNSFDWLESRALEALRCGLCTPGRSTPPVHCIGPLVLPGNTGGISERHACLEWLDTQPDRSVVFLSFGSLGRFSTAQLREMARGLENSGQRFLWVVRNPPEHQSNSAEPDLGSLLPEDFLERTRERGFVVKNWAPQSEVLRHPSIGGFATHCGWNSALEGIASGVPMICWPLYAEQRMNKVLMVEEMKVGVAMEGYEEELVKAEEVETKVRLVMASDEGEELRQRVMVAKEMAVDALKTGASSDVAFDEFLTDLQKNRTSTEKLAT</sequence>
<dbReference type="InterPro" id="IPR002213">
    <property type="entry name" value="UDP_glucos_trans"/>
</dbReference>
<name>A0A368RAT7_SETIT</name>
<dbReference type="OrthoDB" id="5835829at2759"/>
<reference evidence="2" key="1">
    <citation type="journal article" date="2012" name="Nat. Biotechnol.">
        <title>Reference genome sequence of the model plant Setaria.</title>
        <authorList>
            <person name="Bennetzen J.L."/>
            <person name="Schmutz J."/>
            <person name="Wang H."/>
            <person name="Percifield R."/>
            <person name="Hawkins J."/>
            <person name="Pontaroli A.C."/>
            <person name="Estep M."/>
            <person name="Feng L."/>
            <person name="Vaughn J.N."/>
            <person name="Grimwood J."/>
            <person name="Jenkins J."/>
            <person name="Barry K."/>
            <person name="Lindquist E."/>
            <person name="Hellsten U."/>
            <person name="Deshpande S."/>
            <person name="Wang X."/>
            <person name="Wu X."/>
            <person name="Mitros T."/>
            <person name="Triplett J."/>
            <person name="Yang X."/>
            <person name="Ye C.Y."/>
            <person name="Mauro-Herrera M."/>
            <person name="Wang L."/>
            <person name="Li P."/>
            <person name="Sharma M."/>
            <person name="Sharma R."/>
            <person name="Ronald P.C."/>
            <person name="Panaud O."/>
            <person name="Kellogg E.A."/>
            <person name="Brutnell T.P."/>
            <person name="Doust A.N."/>
            <person name="Tuskan G.A."/>
            <person name="Rokhsar D."/>
            <person name="Devos K.M."/>
        </authorList>
    </citation>
    <scope>NUCLEOTIDE SEQUENCE [LARGE SCALE GENOMIC DNA]</scope>
    <source>
        <strain evidence="2">Yugu1</strain>
    </source>
</reference>
<dbReference type="KEGG" id="sita:101773275"/>
<evidence type="ECO:0000256" key="1">
    <source>
        <dbReference type="ARBA" id="ARBA00022679"/>
    </source>
</evidence>
<protein>
    <recommendedName>
        <fullName evidence="3">Glycosyltransferase</fullName>
    </recommendedName>
</protein>
<dbReference type="CDD" id="cd03784">
    <property type="entry name" value="GT1_Gtf-like"/>
    <property type="match status" value="1"/>
</dbReference>